<evidence type="ECO:0000313" key="9">
    <source>
        <dbReference type="EMBL" id="GGW23499.1"/>
    </source>
</evidence>
<gene>
    <name evidence="9" type="ORF">GCM10011452_08270</name>
</gene>
<dbReference type="Pfam" id="PF02518">
    <property type="entry name" value="HATPase_c"/>
    <property type="match status" value="1"/>
</dbReference>
<proteinExistence type="predicted"/>
<keyword evidence="5" id="KW-0418">Kinase</keyword>
<dbReference type="InterPro" id="IPR011006">
    <property type="entry name" value="CheY-like_superfamily"/>
</dbReference>
<dbReference type="RefSeq" id="WP_189632522.1">
    <property type="nucleotide sequence ID" value="NZ_BMYQ01000001.1"/>
</dbReference>
<keyword evidence="3 6" id="KW-0597">Phosphoprotein</keyword>
<dbReference type="InterPro" id="IPR003594">
    <property type="entry name" value="HATPase_dom"/>
</dbReference>
<dbReference type="SUPFAM" id="SSF47384">
    <property type="entry name" value="Homodimeric domain of signal transducing histidine kinase"/>
    <property type="match status" value="1"/>
</dbReference>
<dbReference type="EMBL" id="BMYQ01000001">
    <property type="protein sequence ID" value="GGW23499.1"/>
    <property type="molecule type" value="Genomic_DNA"/>
</dbReference>
<evidence type="ECO:0000256" key="1">
    <source>
        <dbReference type="ARBA" id="ARBA00000085"/>
    </source>
</evidence>
<dbReference type="Proteomes" id="UP000628984">
    <property type="component" value="Unassembled WGS sequence"/>
</dbReference>
<keyword evidence="10" id="KW-1185">Reference proteome</keyword>
<sequence>MTDTDQLRALRASTDLLAIWDENGDFLGASAGVMALVSDDPLLGLATEGWTQLAAARARLDATHPVQRLRLVHATAGGGWAALDWCLCTAVGGIVIGQAVQAEGAHDEVKAALLREAIGALPDGFALFDPDDRLVLWNARYLQIFEGHPTPRLEGMRFDDIAQLCFDMGLYRGAERLDPDYLTRRISAHRRADGDLVQELPDGTVEIIKERRLPSGGIVGIHAVVTRLAQDHKAAVEASAAKSAFLSHMSHEIRTPLTGILGMIDLMSEEPDPNRQTEMLETIRASGRTLLGIVNDVLDVAKIEAGRLRLESIPFTPDDVLRPILMRHDYQAHGKGLALDVIWEGTPGLRRLGDPLRVGQVVDNLVSNAVKFTERGVVRITIANQEEGGLVIEVQDSGIGMTAEQVAQLSAPFQQADATIARRFGGTGLGMAIVGHILRACGGGMTVDSAPGIGTRFRVVLPLPRAVDAQDALEARRDQQRKSLRGMRALVADDNFVNREILGGFLTKLGLQCTMVEDGVRAVEAAVSEDFDIILLDISMPRMSGVEALQEMRRQRGRMPPVLAVTAFAMADQVQEMRRQGFDGHLGKPFSRVDLEAELLRVLEAAPAP</sequence>
<dbReference type="AlphaFoldDB" id="A0A918MHU4"/>
<keyword evidence="4" id="KW-0808">Transferase</keyword>
<feature type="modified residue" description="4-aspartylphosphate" evidence="6">
    <location>
        <position position="537"/>
    </location>
</feature>
<dbReference type="InterPro" id="IPR004358">
    <property type="entry name" value="Sig_transdc_His_kin-like_C"/>
</dbReference>
<reference evidence="9" key="1">
    <citation type="journal article" date="2014" name="Int. J. Syst. Evol. Microbiol.">
        <title>Complete genome sequence of Corynebacterium casei LMG S-19264T (=DSM 44701T), isolated from a smear-ripened cheese.</title>
        <authorList>
            <consortium name="US DOE Joint Genome Institute (JGI-PGF)"/>
            <person name="Walter F."/>
            <person name="Albersmeier A."/>
            <person name="Kalinowski J."/>
            <person name="Ruckert C."/>
        </authorList>
    </citation>
    <scope>NUCLEOTIDE SEQUENCE</scope>
    <source>
        <strain evidence="9">KCTC 23714</strain>
    </source>
</reference>
<dbReference type="SUPFAM" id="SSF55785">
    <property type="entry name" value="PYP-like sensor domain (PAS domain)"/>
    <property type="match status" value="1"/>
</dbReference>
<dbReference type="GO" id="GO:0000155">
    <property type="term" value="F:phosphorelay sensor kinase activity"/>
    <property type="evidence" value="ECO:0007669"/>
    <property type="project" value="InterPro"/>
</dbReference>
<accession>A0A918MHU4</accession>
<dbReference type="CDD" id="cd17546">
    <property type="entry name" value="REC_hyHK_CKI1_RcsC-like"/>
    <property type="match status" value="1"/>
</dbReference>
<protein>
    <recommendedName>
        <fullName evidence="2">histidine kinase</fullName>
        <ecNumber evidence="2">2.7.13.3</ecNumber>
    </recommendedName>
</protein>
<dbReference type="Pfam" id="PF00072">
    <property type="entry name" value="Response_reg"/>
    <property type="match status" value="1"/>
</dbReference>
<dbReference type="InterPro" id="IPR036890">
    <property type="entry name" value="HATPase_C_sf"/>
</dbReference>
<dbReference type="SUPFAM" id="SSF55874">
    <property type="entry name" value="ATPase domain of HSP90 chaperone/DNA topoisomerase II/histidine kinase"/>
    <property type="match status" value="1"/>
</dbReference>
<dbReference type="CDD" id="cd00082">
    <property type="entry name" value="HisKA"/>
    <property type="match status" value="1"/>
</dbReference>
<evidence type="ECO:0000256" key="5">
    <source>
        <dbReference type="ARBA" id="ARBA00022777"/>
    </source>
</evidence>
<name>A0A918MHU4_9RHOB</name>
<reference evidence="9" key="2">
    <citation type="submission" date="2020-09" db="EMBL/GenBank/DDBJ databases">
        <authorList>
            <person name="Sun Q."/>
            <person name="Kim S."/>
        </authorList>
    </citation>
    <scope>NUCLEOTIDE SEQUENCE</scope>
    <source>
        <strain evidence="9">KCTC 23714</strain>
    </source>
</reference>
<dbReference type="PROSITE" id="PS50110">
    <property type="entry name" value="RESPONSE_REGULATORY"/>
    <property type="match status" value="1"/>
</dbReference>
<dbReference type="InterPro" id="IPR036097">
    <property type="entry name" value="HisK_dim/P_sf"/>
</dbReference>
<dbReference type="PROSITE" id="PS50109">
    <property type="entry name" value="HIS_KIN"/>
    <property type="match status" value="1"/>
</dbReference>
<dbReference type="Gene3D" id="1.10.287.130">
    <property type="match status" value="1"/>
</dbReference>
<dbReference type="PANTHER" id="PTHR43047:SF78">
    <property type="entry name" value="SENSORY_REGULATORY PROTEIN RPFC"/>
    <property type="match status" value="1"/>
</dbReference>
<evidence type="ECO:0000256" key="6">
    <source>
        <dbReference type="PROSITE-ProRule" id="PRU00169"/>
    </source>
</evidence>
<evidence type="ECO:0000256" key="2">
    <source>
        <dbReference type="ARBA" id="ARBA00012438"/>
    </source>
</evidence>
<comment type="catalytic activity">
    <reaction evidence="1">
        <text>ATP + protein L-histidine = ADP + protein N-phospho-L-histidine.</text>
        <dbReference type="EC" id="2.7.13.3"/>
    </reaction>
</comment>
<feature type="domain" description="Histidine kinase" evidence="7">
    <location>
        <begin position="248"/>
        <end position="465"/>
    </location>
</feature>
<organism evidence="9 10">
    <name type="scientific">Gemmobacter lanyuensis</name>
    <dbReference type="NCBI Taxonomy" id="1054497"/>
    <lineage>
        <taxon>Bacteria</taxon>
        <taxon>Pseudomonadati</taxon>
        <taxon>Pseudomonadota</taxon>
        <taxon>Alphaproteobacteria</taxon>
        <taxon>Rhodobacterales</taxon>
        <taxon>Paracoccaceae</taxon>
        <taxon>Gemmobacter</taxon>
    </lineage>
</organism>
<comment type="caution">
    <text evidence="9">The sequence shown here is derived from an EMBL/GenBank/DDBJ whole genome shotgun (WGS) entry which is preliminary data.</text>
</comment>
<dbReference type="PANTHER" id="PTHR43047">
    <property type="entry name" value="TWO-COMPONENT HISTIDINE PROTEIN KINASE"/>
    <property type="match status" value="1"/>
</dbReference>
<dbReference type="Gene3D" id="3.30.565.10">
    <property type="entry name" value="Histidine kinase-like ATPase, C-terminal domain"/>
    <property type="match status" value="1"/>
</dbReference>
<dbReference type="SUPFAM" id="SSF52172">
    <property type="entry name" value="CheY-like"/>
    <property type="match status" value="1"/>
</dbReference>
<dbReference type="SMART" id="SM00388">
    <property type="entry name" value="HisKA"/>
    <property type="match status" value="1"/>
</dbReference>
<dbReference type="Pfam" id="PF12860">
    <property type="entry name" value="PAS_7"/>
    <property type="match status" value="1"/>
</dbReference>
<dbReference type="SMART" id="SM00387">
    <property type="entry name" value="HATPase_c"/>
    <property type="match status" value="1"/>
</dbReference>
<evidence type="ECO:0000256" key="3">
    <source>
        <dbReference type="ARBA" id="ARBA00022553"/>
    </source>
</evidence>
<dbReference type="SMART" id="SM00448">
    <property type="entry name" value="REC"/>
    <property type="match status" value="1"/>
</dbReference>
<dbReference type="InterPro" id="IPR005467">
    <property type="entry name" value="His_kinase_dom"/>
</dbReference>
<dbReference type="InterPro" id="IPR001789">
    <property type="entry name" value="Sig_transdc_resp-reg_receiver"/>
</dbReference>
<evidence type="ECO:0000259" key="8">
    <source>
        <dbReference type="PROSITE" id="PS50110"/>
    </source>
</evidence>
<dbReference type="Gene3D" id="3.40.50.2300">
    <property type="match status" value="1"/>
</dbReference>
<evidence type="ECO:0000259" key="7">
    <source>
        <dbReference type="PROSITE" id="PS50109"/>
    </source>
</evidence>
<evidence type="ECO:0000313" key="10">
    <source>
        <dbReference type="Proteomes" id="UP000628984"/>
    </source>
</evidence>
<dbReference type="Pfam" id="PF00512">
    <property type="entry name" value="HisKA"/>
    <property type="match status" value="1"/>
</dbReference>
<dbReference type="PRINTS" id="PR00344">
    <property type="entry name" value="BCTRLSENSOR"/>
</dbReference>
<feature type="domain" description="Response regulatory" evidence="8">
    <location>
        <begin position="488"/>
        <end position="603"/>
    </location>
</feature>
<evidence type="ECO:0000256" key="4">
    <source>
        <dbReference type="ARBA" id="ARBA00022679"/>
    </source>
</evidence>
<dbReference type="EC" id="2.7.13.3" evidence="2"/>
<dbReference type="InterPro" id="IPR003661">
    <property type="entry name" value="HisK_dim/P_dom"/>
</dbReference>
<dbReference type="InterPro" id="IPR035965">
    <property type="entry name" value="PAS-like_dom_sf"/>
</dbReference>